<sequence>MKETTKAFAAKMKLGPHHAIERFGVITSVVTLTFVLLLVSTIISAVGNNRARLDETALYTESFTTSRTELSGSVDGVYTNEEGTRALVLMRFRDSDAGSFSTDAVNYQAFLTGSNEQLNTQPLQTTITGSIVVFGSTGYLGVVLDSDAPFEQQIISLTLRANSELVYQEDAGSALREDLQGDGSFAEFDQWRLFLNPGASGTEEAASLAGARIDPSDLYYELVVAEQEEELHEAMDEQLMEMGAALNRIDEYDGEMNRINVDGVFIEPPEVPLQVDGDAVTGEAADAETESTLALETDWVHPRGYDFDWRSGSVEEGYLDALMPEDETSYVTFLSDKARAEDEENSQFAVNDMEWRLTDGSDLKEYRESGEAMDPLRNIMNNTTQAYQDYYRLKTDYQVDSLSSLLELEVALRSVESAGSVNAGEEALLTY</sequence>
<dbReference type="RefSeq" id="WP_246406216.1">
    <property type="nucleotide sequence ID" value="NZ_JACCFS010000001.1"/>
</dbReference>
<protein>
    <submittedName>
        <fullName evidence="2">Uncharacterized protein</fullName>
    </submittedName>
</protein>
<reference evidence="2 3" key="1">
    <citation type="submission" date="2020-07" db="EMBL/GenBank/DDBJ databases">
        <title>Sequencing the genomes of 1000 actinobacteria strains.</title>
        <authorList>
            <person name="Klenk H.-P."/>
        </authorList>
    </citation>
    <scope>NUCLEOTIDE SEQUENCE [LARGE SCALE GENOMIC DNA]</scope>
    <source>
        <strain evidence="2 3">DSM 44442</strain>
    </source>
</reference>
<organism evidence="2 3">
    <name type="scientific">Nocardiopsis aegyptia</name>
    <dbReference type="NCBI Taxonomy" id="220378"/>
    <lineage>
        <taxon>Bacteria</taxon>
        <taxon>Bacillati</taxon>
        <taxon>Actinomycetota</taxon>
        <taxon>Actinomycetes</taxon>
        <taxon>Streptosporangiales</taxon>
        <taxon>Nocardiopsidaceae</taxon>
        <taxon>Nocardiopsis</taxon>
    </lineage>
</organism>
<keyword evidence="1" id="KW-1133">Transmembrane helix</keyword>
<evidence type="ECO:0000313" key="3">
    <source>
        <dbReference type="Proteomes" id="UP000572051"/>
    </source>
</evidence>
<proteinExistence type="predicted"/>
<accession>A0A7Z0JAA2</accession>
<dbReference type="Proteomes" id="UP000572051">
    <property type="component" value="Unassembled WGS sequence"/>
</dbReference>
<feature type="transmembrane region" description="Helical" evidence="1">
    <location>
        <begin position="20"/>
        <end position="43"/>
    </location>
</feature>
<dbReference type="EMBL" id="JACCFS010000001">
    <property type="protein sequence ID" value="NYJ34906.1"/>
    <property type="molecule type" value="Genomic_DNA"/>
</dbReference>
<comment type="caution">
    <text evidence="2">The sequence shown here is derived from an EMBL/GenBank/DDBJ whole genome shotgun (WGS) entry which is preliminary data.</text>
</comment>
<evidence type="ECO:0000256" key="1">
    <source>
        <dbReference type="SAM" id="Phobius"/>
    </source>
</evidence>
<evidence type="ECO:0000313" key="2">
    <source>
        <dbReference type="EMBL" id="NYJ34906.1"/>
    </source>
</evidence>
<gene>
    <name evidence="2" type="ORF">HNR10_002787</name>
</gene>
<name>A0A7Z0JAA2_9ACTN</name>
<keyword evidence="3" id="KW-1185">Reference proteome</keyword>
<dbReference type="AlphaFoldDB" id="A0A7Z0JAA2"/>
<keyword evidence="1" id="KW-0812">Transmembrane</keyword>
<keyword evidence="1" id="KW-0472">Membrane</keyword>